<name>A0A0E9S5C7_ANGAN</name>
<proteinExistence type="predicted"/>
<evidence type="ECO:0000313" key="1">
    <source>
        <dbReference type="EMBL" id="JAH36639.1"/>
    </source>
</evidence>
<reference evidence="1" key="2">
    <citation type="journal article" date="2015" name="Fish Shellfish Immunol.">
        <title>Early steps in the European eel (Anguilla anguilla)-Vibrio vulnificus interaction in the gills: Role of the RtxA13 toxin.</title>
        <authorList>
            <person name="Callol A."/>
            <person name="Pajuelo D."/>
            <person name="Ebbesson L."/>
            <person name="Teles M."/>
            <person name="MacKenzie S."/>
            <person name="Amaro C."/>
        </authorList>
    </citation>
    <scope>NUCLEOTIDE SEQUENCE</scope>
</reference>
<organism evidence="1">
    <name type="scientific">Anguilla anguilla</name>
    <name type="common">European freshwater eel</name>
    <name type="synonym">Muraena anguilla</name>
    <dbReference type="NCBI Taxonomy" id="7936"/>
    <lineage>
        <taxon>Eukaryota</taxon>
        <taxon>Metazoa</taxon>
        <taxon>Chordata</taxon>
        <taxon>Craniata</taxon>
        <taxon>Vertebrata</taxon>
        <taxon>Euteleostomi</taxon>
        <taxon>Actinopterygii</taxon>
        <taxon>Neopterygii</taxon>
        <taxon>Teleostei</taxon>
        <taxon>Anguilliformes</taxon>
        <taxon>Anguillidae</taxon>
        <taxon>Anguilla</taxon>
    </lineage>
</organism>
<accession>A0A0E9S5C7</accession>
<reference evidence="1" key="1">
    <citation type="submission" date="2014-11" db="EMBL/GenBank/DDBJ databases">
        <authorList>
            <person name="Amaro Gonzalez C."/>
        </authorList>
    </citation>
    <scope>NUCLEOTIDE SEQUENCE</scope>
</reference>
<protein>
    <submittedName>
        <fullName evidence="1">Uncharacterized protein</fullName>
    </submittedName>
</protein>
<dbReference type="EMBL" id="GBXM01071938">
    <property type="protein sequence ID" value="JAH36639.1"/>
    <property type="molecule type" value="Transcribed_RNA"/>
</dbReference>
<sequence>MFAHKGRI</sequence>